<feature type="domain" description="FAD-binding" evidence="3">
    <location>
        <begin position="125"/>
        <end position="328"/>
    </location>
</feature>
<reference evidence="4 5" key="1">
    <citation type="submission" date="2015-10" db="EMBL/GenBank/DDBJ databases">
        <title>Draft genome sequence of Streptomyces bungoensis DSM 41781, type strain for the species Streptomyces bungoensis.</title>
        <authorList>
            <person name="Ruckert C."/>
            <person name="Winkler A."/>
            <person name="Kalinowski J."/>
            <person name="Kampfer P."/>
            <person name="Glaeser S."/>
        </authorList>
    </citation>
    <scope>NUCLEOTIDE SEQUENCE [LARGE SCALE GENOMIC DNA]</scope>
    <source>
        <strain evidence="4 5">DSM 41781</strain>
    </source>
</reference>
<dbReference type="Gene3D" id="3.50.50.60">
    <property type="entry name" value="FAD/NAD(P)-binding domain"/>
    <property type="match status" value="1"/>
</dbReference>
<dbReference type="GO" id="GO:0071949">
    <property type="term" value="F:FAD binding"/>
    <property type="evidence" value="ECO:0007669"/>
    <property type="project" value="InterPro"/>
</dbReference>
<name>A0A101SVJ3_9ACTN</name>
<dbReference type="PRINTS" id="PR00420">
    <property type="entry name" value="RNGMNOXGNASE"/>
</dbReference>
<dbReference type="Pfam" id="PF01494">
    <property type="entry name" value="FAD_binding_3"/>
    <property type="match status" value="1"/>
</dbReference>
<dbReference type="STRING" id="285568.AQJ66_24940"/>
<dbReference type="PANTHER" id="PTHR43476">
    <property type="entry name" value="3-(3-HYDROXY-PHENYL)PROPIONATE/3-HYDROXYCINNAMIC ACID HYDROXYLASE"/>
    <property type="match status" value="1"/>
</dbReference>
<dbReference type="GO" id="GO:0016491">
    <property type="term" value="F:oxidoreductase activity"/>
    <property type="evidence" value="ECO:0007669"/>
    <property type="project" value="UniProtKB-KW"/>
</dbReference>
<sequence>MRIAVIGAGPGGLYTACLVKRLRPHDVVEVWEANAARDTFGFGVVFSDGALGGIEAADPALFEAVTAEFARWTRIDVHYRDRTQRNEGYGFAAVSRHTLLRLLQERCAGLGVRLHFGTRAPEVARLRASHDLVVAADGVGSRTRARYAAAFGTERQEAGSRYMWLGTDRPFDALTFAVVETQHGPVQAHAYPYAPGRSTFIVEVGDAVWRAAGFRSAERRPADPVGDRDGIDEVARYFSGLLDGHALWGNRSYWGRFTAVRNRNWSHGNLVLLGDSAHTTHFSIGSGTKLAMEDGLALATALHEHRTVPEALAAYEAERRPAVERMQRTALTSLEWFENIDRCVGLPPDAFNAHLLTRSGRLTRDDLPAVDAEHVGRIRRRFADAA</sequence>
<comment type="caution">
    <text evidence="4">The sequence shown here is derived from an EMBL/GenBank/DDBJ whole genome shotgun (WGS) entry which is preliminary data.</text>
</comment>
<evidence type="ECO:0000313" key="4">
    <source>
        <dbReference type="EMBL" id="KUN80932.1"/>
    </source>
</evidence>
<dbReference type="InterPro" id="IPR036188">
    <property type="entry name" value="FAD/NAD-bd_sf"/>
</dbReference>
<dbReference type="PANTHER" id="PTHR43476:SF4">
    <property type="entry name" value="BLR0106 PROTEIN"/>
    <property type="match status" value="1"/>
</dbReference>
<keyword evidence="2" id="KW-0520">NAD</keyword>
<keyword evidence="5" id="KW-1185">Reference proteome</keyword>
<dbReference type="InterPro" id="IPR050631">
    <property type="entry name" value="PheA/TfdB_FAD_monoxygenase"/>
</dbReference>
<dbReference type="SUPFAM" id="SSF51905">
    <property type="entry name" value="FAD/NAD(P)-binding domain"/>
    <property type="match status" value="1"/>
</dbReference>
<dbReference type="RefSeq" id="WP_061926474.1">
    <property type="nucleotide sequence ID" value="NZ_KQ948864.1"/>
</dbReference>
<evidence type="ECO:0000256" key="1">
    <source>
        <dbReference type="ARBA" id="ARBA00023002"/>
    </source>
</evidence>
<evidence type="ECO:0000313" key="5">
    <source>
        <dbReference type="Proteomes" id="UP000053024"/>
    </source>
</evidence>
<dbReference type="OrthoDB" id="3169239at2"/>
<protein>
    <recommendedName>
        <fullName evidence="3">FAD-binding domain-containing protein</fullName>
    </recommendedName>
</protein>
<evidence type="ECO:0000259" key="3">
    <source>
        <dbReference type="Pfam" id="PF01494"/>
    </source>
</evidence>
<dbReference type="Gene3D" id="3.30.9.20">
    <property type="match status" value="1"/>
</dbReference>
<evidence type="ECO:0000256" key="2">
    <source>
        <dbReference type="ARBA" id="ARBA00023027"/>
    </source>
</evidence>
<dbReference type="InterPro" id="IPR002938">
    <property type="entry name" value="FAD-bd"/>
</dbReference>
<dbReference type="Proteomes" id="UP000053024">
    <property type="component" value="Unassembled WGS sequence"/>
</dbReference>
<accession>A0A101SVJ3</accession>
<keyword evidence="1" id="KW-0560">Oxidoreductase</keyword>
<dbReference type="AlphaFoldDB" id="A0A101SVJ3"/>
<proteinExistence type="predicted"/>
<gene>
    <name evidence="4" type="ORF">AQJ66_24940</name>
</gene>
<dbReference type="EMBL" id="LMWX01000045">
    <property type="protein sequence ID" value="KUN80932.1"/>
    <property type="molecule type" value="Genomic_DNA"/>
</dbReference>
<organism evidence="4 5">
    <name type="scientific">Streptomyces bungoensis</name>
    <dbReference type="NCBI Taxonomy" id="285568"/>
    <lineage>
        <taxon>Bacteria</taxon>
        <taxon>Bacillati</taxon>
        <taxon>Actinomycetota</taxon>
        <taxon>Actinomycetes</taxon>
        <taxon>Kitasatosporales</taxon>
        <taxon>Streptomycetaceae</taxon>
        <taxon>Streptomyces</taxon>
    </lineage>
</organism>